<keyword evidence="3" id="KW-1185">Reference proteome</keyword>
<accession>A0A4R2PEP9</accession>
<reference evidence="2 3" key="1">
    <citation type="submission" date="2019-03" db="EMBL/GenBank/DDBJ databases">
        <title>Genomic Encyclopedia of Type Strains, Phase IV (KMG-IV): sequencing the most valuable type-strain genomes for metagenomic binning, comparative biology and taxonomic classification.</title>
        <authorList>
            <person name="Goeker M."/>
        </authorList>
    </citation>
    <scope>NUCLEOTIDE SEQUENCE [LARGE SCALE GENOMIC DNA]</scope>
    <source>
        <strain evidence="2 3">DSM 2132</strain>
    </source>
</reference>
<name>A0A4R2PEP9_RHOSA</name>
<dbReference type="InterPro" id="IPR029063">
    <property type="entry name" value="SAM-dependent_MTases_sf"/>
</dbReference>
<evidence type="ECO:0000313" key="2">
    <source>
        <dbReference type="EMBL" id="TCP32964.1"/>
    </source>
</evidence>
<proteinExistence type="predicted"/>
<dbReference type="SUPFAM" id="SSF53335">
    <property type="entry name" value="S-adenosyl-L-methionine-dependent methyltransferases"/>
    <property type="match status" value="1"/>
</dbReference>
<dbReference type="Pfam" id="PF08242">
    <property type="entry name" value="Methyltransf_12"/>
    <property type="match status" value="1"/>
</dbReference>
<keyword evidence="2" id="KW-0808">Transferase</keyword>
<dbReference type="PANTHER" id="PTHR37886:SF1">
    <property type="entry name" value="S-ADENOSYL-L-METHIONINE-DEPENDENT METHYLTRANSFERASES SUPERFAMILY PROTEIN"/>
    <property type="match status" value="1"/>
</dbReference>
<keyword evidence="2" id="KW-0489">Methyltransferase</keyword>
<dbReference type="InParanoid" id="A0A4R2PEP9"/>
<protein>
    <submittedName>
        <fullName evidence="2">Cyclopropane fatty-acyl-phospholipid synthase-like methyltransferase</fullName>
    </submittedName>
</protein>
<dbReference type="Proteomes" id="UP000295399">
    <property type="component" value="Unassembled WGS sequence"/>
</dbReference>
<evidence type="ECO:0000259" key="1">
    <source>
        <dbReference type="Pfam" id="PF08242"/>
    </source>
</evidence>
<dbReference type="Gene3D" id="3.40.50.150">
    <property type="entry name" value="Vaccinia Virus protein VP39"/>
    <property type="match status" value="1"/>
</dbReference>
<organism evidence="2 3">
    <name type="scientific">Rhodothalassium salexigens DSM 2132</name>
    <dbReference type="NCBI Taxonomy" id="1188247"/>
    <lineage>
        <taxon>Bacteria</taxon>
        <taxon>Pseudomonadati</taxon>
        <taxon>Pseudomonadota</taxon>
        <taxon>Alphaproteobacteria</taxon>
        <taxon>Rhodothalassiales</taxon>
        <taxon>Rhodothalassiaceae</taxon>
        <taxon>Rhodothalassium</taxon>
    </lineage>
</organism>
<dbReference type="InterPro" id="IPR013217">
    <property type="entry name" value="Methyltransf_12"/>
</dbReference>
<dbReference type="CDD" id="cd02440">
    <property type="entry name" value="AdoMet_MTases"/>
    <property type="match status" value="1"/>
</dbReference>
<gene>
    <name evidence="2" type="ORF">EV659_10863</name>
</gene>
<feature type="domain" description="Methyltransferase type 12" evidence="1">
    <location>
        <begin position="57"/>
        <end position="156"/>
    </location>
</feature>
<dbReference type="AlphaFoldDB" id="A0A4R2PEP9"/>
<dbReference type="GO" id="GO:0032259">
    <property type="term" value="P:methylation"/>
    <property type="evidence" value="ECO:0007669"/>
    <property type="project" value="UniProtKB-KW"/>
</dbReference>
<sequence length="271" mass="29983">MASRPEQDIVPAAEPGLKAGDAHYTAYVGPPEQYDFMGATQFRLLCSLGLRRGHRVLDIGCGSLRAGRLLIPYLDPGRYHGIEPNAHLIDAAFDHELGHDIRRIKAPRFAHVDDFSIPFDGRFDMIVAQSIYSHTGTALLARSLTAIAGALAPGGQALVTIIEGGRDHPGDHWVYPGCVTVRPATLRRLAADAGLGCERLAWFHPRQTWYRLTGPEGRRLSWRDRRHLSGAVLGDPTLSLSHRPLARALARLRPWAARRLPDGLKRALKRR</sequence>
<dbReference type="RefSeq" id="WP_165878850.1">
    <property type="nucleotide sequence ID" value="NZ_JACIGF010000008.1"/>
</dbReference>
<dbReference type="GO" id="GO:0008168">
    <property type="term" value="F:methyltransferase activity"/>
    <property type="evidence" value="ECO:0007669"/>
    <property type="project" value="UniProtKB-KW"/>
</dbReference>
<dbReference type="EMBL" id="SLXO01000008">
    <property type="protein sequence ID" value="TCP32964.1"/>
    <property type="molecule type" value="Genomic_DNA"/>
</dbReference>
<comment type="caution">
    <text evidence="2">The sequence shown here is derived from an EMBL/GenBank/DDBJ whole genome shotgun (WGS) entry which is preliminary data.</text>
</comment>
<dbReference type="PANTHER" id="PTHR37886">
    <property type="entry name" value="S-ADENOSYL-L-METHIONINE-DEPENDENT METHYLTRANSFERASES SUPERFAMILY PROTEIN"/>
    <property type="match status" value="1"/>
</dbReference>
<evidence type="ECO:0000313" key="3">
    <source>
        <dbReference type="Proteomes" id="UP000295399"/>
    </source>
</evidence>